<organism evidence="2 3">
    <name type="scientific">Carnegiea gigantea</name>
    <dbReference type="NCBI Taxonomy" id="171969"/>
    <lineage>
        <taxon>Eukaryota</taxon>
        <taxon>Viridiplantae</taxon>
        <taxon>Streptophyta</taxon>
        <taxon>Embryophyta</taxon>
        <taxon>Tracheophyta</taxon>
        <taxon>Spermatophyta</taxon>
        <taxon>Magnoliopsida</taxon>
        <taxon>eudicotyledons</taxon>
        <taxon>Gunneridae</taxon>
        <taxon>Pentapetalae</taxon>
        <taxon>Caryophyllales</taxon>
        <taxon>Cactineae</taxon>
        <taxon>Cactaceae</taxon>
        <taxon>Cactoideae</taxon>
        <taxon>Echinocereeae</taxon>
        <taxon>Carnegiea</taxon>
    </lineage>
</organism>
<evidence type="ECO:0000313" key="3">
    <source>
        <dbReference type="Proteomes" id="UP001153076"/>
    </source>
</evidence>
<evidence type="ECO:0008006" key="4">
    <source>
        <dbReference type="Google" id="ProtNLM"/>
    </source>
</evidence>
<dbReference type="AlphaFoldDB" id="A0A9Q1Q9N8"/>
<gene>
    <name evidence="2" type="ORF">Cgig2_024245</name>
</gene>
<reference evidence="2" key="1">
    <citation type="submission" date="2022-04" db="EMBL/GenBank/DDBJ databases">
        <title>Carnegiea gigantea Genome sequencing and assembly v2.</title>
        <authorList>
            <person name="Copetti D."/>
            <person name="Sanderson M.J."/>
            <person name="Burquez A."/>
            <person name="Wojciechowski M.F."/>
        </authorList>
    </citation>
    <scope>NUCLEOTIDE SEQUENCE</scope>
    <source>
        <strain evidence="2">SGP5-SGP5p</strain>
        <tissue evidence="2">Aerial part</tissue>
    </source>
</reference>
<evidence type="ECO:0000256" key="1">
    <source>
        <dbReference type="SAM" id="MobiDB-lite"/>
    </source>
</evidence>
<feature type="region of interest" description="Disordered" evidence="1">
    <location>
        <begin position="66"/>
        <end position="88"/>
    </location>
</feature>
<sequence>MKLYPTGRRYFCTGVRVRERGAPGNTNPSATTSKTGFVEVRPLFLSTDLPGASGAARVEELVNASFEEELEDDSSEEESANAPSEEELVDVPVEEELELVDKPQPSAFESLKLSEDYLQGSSSGLLTRGVDFVLAIRRAWKSFIKSAIVISHGYKASSLILRILGVEEYSQLDHGDYRAQKSASHRKSFWIPQTDFLRERVPPPNHQ</sequence>
<evidence type="ECO:0000313" key="2">
    <source>
        <dbReference type="EMBL" id="KAJ8434127.1"/>
    </source>
</evidence>
<comment type="caution">
    <text evidence="2">The sequence shown here is derived from an EMBL/GenBank/DDBJ whole genome shotgun (WGS) entry which is preliminary data.</text>
</comment>
<keyword evidence="3" id="KW-1185">Reference proteome</keyword>
<accession>A0A9Q1Q9N8</accession>
<protein>
    <recommendedName>
        <fullName evidence="4">Phosphoglycerate mutase</fullName>
    </recommendedName>
</protein>
<dbReference type="EMBL" id="JAKOGI010000498">
    <property type="protein sequence ID" value="KAJ8434127.1"/>
    <property type="molecule type" value="Genomic_DNA"/>
</dbReference>
<proteinExistence type="predicted"/>
<name>A0A9Q1Q9N8_9CARY</name>
<dbReference type="Proteomes" id="UP001153076">
    <property type="component" value="Unassembled WGS sequence"/>
</dbReference>